<dbReference type="InterPro" id="IPR013176">
    <property type="entry name" value="Ccz1"/>
</dbReference>
<reference evidence="1" key="1">
    <citation type="journal article" date="2021" name="Open Biol.">
        <title>Shared evolutionary footprints suggest mitochondrial oxidative damage underlies multiple complex I losses in fungi.</title>
        <authorList>
            <person name="Schikora-Tamarit M.A."/>
            <person name="Marcet-Houben M."/>
            <person name="Nosek J."/>
            <person name="Gabaldon T."/>
        </authorList>
    </citation>
    <scope>NUCLEOTIDE SEQUENCE</scope>
    <source>
        <strain evidence="1">CBS6341</strain>
    </source>
</reference>
<dbReference type="PANTHER" id="PTHR13056">
    <property type="entry name" value="VACUOLAR FUSION PROTEIN CCZ1 HOMOLOG-RELATED"/>
    <property type="match status" value="1"/>
</dbReference>
<protein>
    <recommendedName>
        <fullName evidence="3">CCZ1/INTU/HSP4 first Longin domain-containing protein</fullName>
    </recommendedName>
</protein>
<dbReference type="EMBL" id="JAEUBF010000748">
    <property type="protein sequence ID" value="KAH3675607.1"/>
    <property type="molecule type" value="Genomic_DNA"/>
</dbReference>
<keyword evidence="2" id="KW-1185">Reference proteome</keyword>
<organism evidence="1 2">
    <name type="scientific">Wickerhamomyces mucosus</name>
    <dbReference type="NCBI Taxonomy" id="1378264"/>
    <lineage>
        <taxon>Eukaryota</taxon>
        <taxon>Fungi</taxon>
        <taxon>Dikarya</taxon>
        <taxon>Ascomycota</taxon>
        <taxon>Saccharomycotina</taxon>
        <taxon>Saccharomycetes</taxon>
        <taxon>Phaffomycetales</taxon>
        <taxon>Wickerhamomycetaceae</taxon>
        <taxon>Wickerhamomyces</taxon>
    </lineage>
</organism>
<sequence length="545" mass="65081">MDFLTHKLDSNLKPLSIDYFSIYDPQLTNEDHELDNSILVFIELNSNGNNNRNKSREIGIIDGLIKFNKNFNQVEDLEFIELNNKIIIVQIIEGYNFILSINLNKFEDEDDHHNDQFTRINLAPLKFLKLEIFEIYEIFKLHNGQLNSLYKNLSIEQFKQILSNYFTPILNNNFPIRINSNGYLKFPQSMDFIRKSQILIDYNLIDSINCLNLNFKELIIWNSNSSINENMENYGLIYKHFNNLSQNSLSNLIKYLEKIDYYNQFDKDLLLQPFIIPSQTDNNIIINEDIFNPFTKFITNSINEIDNFTGFSKGINSGFNLFNIPFISHQESNQPNSSLNDELNNKDIGFLIGLQSNIITFKNIYLNFGNENPELKLYKLIIFQYYSFKYCLIYEFNDIESNQLEFYNKLSIQLIKISELYNLSNLNRVRPNYKFYYIIVDFKIFQIKSNLPLISYEQEEQDNEDEELLNFKYFNISINKLLFKYFQDDKIDEIFIKFKTWGIKKLNHQHQRSLYIMKKFNKISDINMNDFEINEFIDKFNRQII</sequence>
<gene>
    <name evidence="1" type="ORF">WICMUC_002602</name>
</gene>
<reference evidence="1" key="2">
    <citation type="submission" date="2021-01" db="EMBL/GenBank/DDBJ databases">
        <authorList>
            <person name="Schikora-Tamarit M.A."/>
        </authorList>
    </citation>
    <scope>NUCLEOTIDE SEQUENCE</scope>
    <source>
        <strain evidence="1">CBS6341</strain>
    </source>
</reference>
<evidence type="ECO:0008006" key="3">
    <source>
        <dbReference type="Google" id="ProtNLM"/>
    </source>
</evidence>
<comment type="caution">
    <text evidence="1">The sequence shown here is derived from an EMBL/GenBank/DDBJ whole genome shotgun (WGS) entry which is preliminary data.</text>
</comment>
<dbReference type="OrthoDB" id="240546at2759"/>
<dbReference type="PANTHER" id="PTHR13056:SF0">
    <property type="entry name" value="VACUOLAR FUSION PROTEIN CCZ1 HOMOLOG-RELATED"/>
    <property type="match status" value="1"/>
</dbReference>
<accession>A0A9P8PPC2</accession>
<evidence type="ECO:0000313" key="1">
    <source>
        <dbReference type="EMBL" id="KAH3675607.1"/>
    </source>
</evidence>
<evidence type="ECO:0000313" key="2">
    <source>
        <dbReference type="Proteomes" id="UP000769528"/>
    </source>
</evidence>
<dbReference type="Proteomes" id="UP000769528">
    <property type="component" value="Unassembled WGS sequence"/>
</dbReference>
<dbReference type="GO" id="GO:0016192">
    <property type="term" value="P:vesicle-mediated transport"/>
    <property type="evidence" value="ECO:0007669"/>
    <property type="project" value="InterPro"/>
</dbReference>
<name>A0A9P8PPC2_9ASCO</name>
<proteinExistence type="predicted"/>
<dbReference type="AlphaFoldDB" id="A0A9P8PPC2"/>
<dbReference type="GO" id="GO:0035658">
    <property type="term" value="C:Mon1-Ccz1 complex"/>
    <property type="evidence" value="ECO:0007669"/>
    <property type="project" value="InterPro"/>
</dbReference>